<evidence type="ECO:0000313" key="2">
    <source>
        <dbReference type="Proteomes" id="UP001228504"/>
    </source>
</evidence>
<comment type="caution">
    <text evidence="1">The sequence shown here is derived from an EMBL/GenBank/DDBJ whole genome shotgun (WGS) entry which is preliminary data.</text>
</comment>
<gene>
    <name evidence="1" type="ORF">J2S18_002671</name>
</gene>
<reference evidence="1 2" key="1">
    <citation type="submission" date="2023-07" db="EMBL/GenBank/DDBJ databases">
        <title>Genomic Encyclopedia of Type Strains, Phase IV (KMG-IV): sequencing the most valuable type-strain genomes for metagenomic binning, comparative biology and taxonomic classification.</title>
        <authorList>
            <person name="Goeker M."/>
        </authorList>
    </citation>
    <scope>NUCLEOTIDE SEQUENCE [LARGE SCALE GENOMIC DNA]</scope>
    <source>
        <strain evidence="1 2">DSM 20694</strain>
    </source>
</reference>
<protein>
    <submittedName>
        <fullName evidence="1">Uncharacterized protein</fullName>
    </submittedName>
</protein>
<evidence type="ECO:0000313" key="1">
    <source>
        <dbReference type="EMBL" id="MDQ0150701.1"/>
    </source>
</evidence>
<dbReference type="EMBL" id="JAUSUF010000012">
    <property type="protein sequence ID" value="MDQ0150701.1"/>
    <property type="molecule type" value="Genomic_DNA"/>
</dbReference>
<organism evidence="1 2">
    <name type="scientific">Eubacterium multiforme</name>
    <dbReference type="NCBI Taxonomy" id="83339"/>
    <lineage>
        <taxon>Bacteria</taxon>
        <taxon>Bacillati</taxon>
        <taxon>Bacillota</taxon>
        <taxon>Clostridia</taxon>
        <taxon>Eubacteriales</taxon>
        <taxon>Eubacteriaceae</taxon>
        <taxon>Eubacterium</taxon>
    </lineage>
</organism>
<dbReference type="Proteomes" id="UP001228504">
    <property type="component" value="Unassembled WGS sequence"/>
</dbReference>
<proteinExistence type="predicted"/>
<dbReference type="RefSeq" id="WP_307487429.1">
    <property type="nucleotide sequence ID" value="NZ_JAUSUF010000012.1"/>
</dbReference>
<keyword evidence="2" id="KW-1185">Reference proteome</keyword>
<sequence>MKAAGISFKGTGRELKKALCSKRNALNKSLESQSTDNTITIPEIFNKNQELSIESNFKNGEIKEIYLERMGDVIKLNVQEMIKVKDYIDRALMINNKLEMPLRRDFRRS</sequence>
<accession>A0ABT9UWN3</accession>
<name>A0ABT9UWN3_9FIRM</name>